<dbReference type="Proteomes" id="UP001351900">
    <property type="component" value="Unassembled WGS sequence"/>
</dbReference>
<evidence type="ECO:0000259" key="2">
    <source>
        <dbReference type="Pfam" id="PF19407"/>
    </source>
</evidence>
<dbReference type="Pfam" id="PF19407">
    <property type="entry name" value="DUF5979"/>
    <property type="match status" value="1"/>
</dbReference>
<sequence>MLNNYYPVVPGAPALSTDAEKVAAVQGAIWYFTDQFVVPEFGYPAQHAAIRDIVAATQAALSGGATPAPPLPTLTITPDTATAPTTGDVVGRFAIGGSVSSSTLSTRGIDVFSDAAGTESVPEGAWVPPGSSLWVRYASTVADEGFTLETSQTVEAGNVFLYDGGNPGRASAQKLILAAQATIPIRASAAITPMAAGWFAADVTVAGVAAGLQGAISVTARCDDGTTVVESSGTLAAGTPAGTTRVVTLSAVPAGATCAVTQTADGHTAGAVLTSTTTVPASVVAVANSTVSATVTDTFARPTPTPTPTPSPTSTRLPDTGASAPPSWGMPAALLTAGLALMVLDHVRRRSRASR</sequence>
<protein>
    <submittedName>
        <fullName evidence="3">Thioester domain-containing protein</fullName>
    </submittedName>
</protein>
<feature type="region of interest" description="Disordered" evidence="1">
    <location>
        <begin position="297"/>
        <end position="325"/>
    </location>
</feature>
<dbReference type="RefSeq" id="WP_331791047.1">
    <property type="nucleotide sequence ID" value="NZ_BAAAUO010000005.1"/>
</dbReference>
<proteinExistence type="predicted"/>
<dbReference type="EMBL" id="JAZHOV010000002">
    <property type="protein sequence ID" value="MEF2254168.1"/>
    <property type="molecule type" value="Genomic_DNA"/>
</dbReference>
<dbReference type="InterPro" id="IPR046022">
    <property type="entry name" value="DUF5979"/>
</dbReference>
<reference evidence="3 4" key="1">
    <citation type="submission" date="2024-01" db="EMBL/GenBank/DDBJ databases">
        <title>the genome sequence of strain Microbacterium schleiferi NBRC 15075.</title>
        <authorList>
            <person name="Ding Y."/>
            <person name="Zhang G."/>
        </authorList>
    </citation>
    <scope>NUCLEOTIDE SEQUENCE [LARGE SCALE GENOMIC DNA]</scope>
    <source>
        <strain evidence="3 4">NBRC 15075</strain>
    </source>
</reference>
<comment type="caution">
    <text evidence="3">The sequence shown here is derived from an EMBL/GenBank/DDBJ whole genome shotgun (WGS) entry which is preliminary data.</text>
</comment>
<evidence type="ECO:0000313" key="4">
    <source>
        <dbReference type="Proteomes" id="UP001351900"/>
    </source>
</evidence>
<gene>
    <name evidence="3" type="ORF">V2V91_03310</name>
</gene>
<organism evidence="3 4">
    <name type="scientific">Microbacterium schleiferi</name>
    <dbReference type="NCBI Taxonomy" id="69362"/>
    <lineage>
        <taxon>Bacteria</taxon>
        <taxon>Bacillati</taxon>
        <taxon>Actinomycetota</taxon>
        <taxon>Actinomycetes</taxon>
        <taxon>Micrococcales</taxon>
        <taxon>Microbacteriaceae</taxon>
        <taxon>Microbacterium</taxon>
    </lineage>
</organism>
<feature type="domain" description="DUF5979" evidence="2">
    <location>
        <begin position="203"/>
        <end position="299"/>
    </location>
</feature>
<keyword evidence="4" id="KW-1185">Reference proteome</keyword>
<name>A0ABU7V4U3_9MICO</name>
<evidence type="ECO:0000256" key="1">
    <source>
        <dbReference type="SAM" id="MobiDB-lite"/>
    </source>
</evidence>
<evidence type="ECO:0000313" key="3">
    <source>
        <dbReference type="EMBL" id="MEF2254168.1"/>
    </source>
</evidence>
<accession>A0ABU7V4U3</accession>